<dbReference type="Proteomes" id="UP000325787">
    <property type="component" value="Chromosome"/>
</dbReference>
<name>A0A5Q0GV72_SACSY</name>
<keyword evidence="2" id="KW-1133">Transmembrane helix</keyword>
<feature type="compositionally biased region" description="Gly residues" evidence="1">
    <location>
        <begin position="166"/>
        <end position="177"/>
    </location>
</feature>
<accession>A0A5Q0GV72</accession>
<dbReference type="InterPro" id="IPR025161">
    <property type="entry name" value="IS402-like_dom"/>
</dbReference>
<protein>
    <submittedName>
        <fullName evidence="4">Transposase</fullName>
    </submittedName>
</protein>
<keyword evidence="2" id="KW-0472">Membrane</keyword>
<sequence length="202" mass="21759">MLRPVVIMRYRARRVNAANFWFGLFDVASSAVLRVGVLVSVSELELVRALWCADGGSPDRSDGVYAPFHQGFRCYRARCPRAVSPRVPDAVVWPLPTSPFGGRGGSRVIVDAILYVVDNGITWRALPADCPPWPTVYQRFAAWGEGRCVAATARRTARPRAARGSAGRGAVGGGDGLAVGARGRHRRPGHAGVGRREEGRGP</sequence>
<gene>
    <name evidence="4" type="ORF">EKG83_07750</name>
</gene>
<keyword evidence="2" id="KW-0812">Transmembrane</keyword>
<organism evidence="4 5">
    <name type="scientific">Saccharothrix syringae</name>
    <name type="common">Nocardiopsis syringae</name>
    <dbReference type="NCBI Taxonomy" id="103733"/>
    <lineage>
        <taxon>Bacteria</taxon>
        <taxon>Bacillati</taxon>
        <taxon>Actinomycetota</taxon>
        <taxon>Actinomycetes</taxon>
        <taxon>Pseudonocardiales</taxon>
        <taxon>Pseudonocardiaceae</taxon>
        <taxon>Saccharothrix</taxon>
    </lineage>
</organism>
<evidence type="ECO:0000259" key="3">
    <source>
        <dbReference type="Pfam" id="PF13340"/>
    </source>
</evidence>
<keyword evidence="5" id="KW-1185">Reference proteome</keyword>
<dbReference type="Pfam" id="PF13340">
    <property type="entry name" value="DUF4096"/>
    <property type="match status" value="1"/>
</dbReference>
<dbReference type="KEGG" id="ssyi:EKG83_07750"/>
<dbReference type="OrthoDB" id="3213859at2"/>
<evidence type="ECO:0000256" key="2">
    <source>
        <dbReference type="SAM" id="Phobius"/>
    </source>
</evidence>
<feature type="transmembrane region" description="Helical" evidence="2">
    <location>
        <begin position="20"/>
        <end position="41"/>
    </location>
</feature>
<reference evidence="5" key="1">
    <citation type="journal article" date="2021" name="Curr. Microbiol.">
        <title>Complete genome of nocamycin-producing strain Saccharothrix syringae NRRL B-16468 reveals the biosynthetic potential for secondary metabolites.</title>
        <authorList>
            <person name="Mo X."/>
            <person name="Yang S."/>
        </authorList>
    </citation>
    <scope>NUCLEOTIDE SEQUENCE [LARGE SCALE GENOMIC DNA]</scope>
    <source>
        <strain evidence="5">ATCC 51364 / DSM 43886 / JCM 6844 / KCTC 9398 / NBRC 14523 / NRRL B-16468 / INA 2240</strain>
    </source>
</reference>
<dbReference type="AlphaFoldDB" id="A0A5Q0GV72"/>
<evidence type="ECO:0000313" key="5">
    <source>
        <dbReference type="Proteomes" id="UP000325787"/>
    </source>
</evidence>
<dbReference type="EMBL" id="CP034550">
    <property type="protein sequence ID" value="QFZ17380.1"/>
    <property type="molecule type" value="Genomic_DNA"/>
</dbReference>
<proteinExistence type="predicted"/>
<feature type="domain" description="Insertion element IS402-like" evidence="3">
    <location>
        <begin position="101"/>
        <end position="145"/>
    </location>
</feature>
<feature type="region of interest" description="Disordered" evidence="1">
    <location>
        <begin position="154"/>
        <end position="202"/>
    </location>
</feature>
<evidence type="ECO:0000256" key="1">
    <source>
        <dbReference type="SAM" id="MobiDB-lite"/>
    </source>
</evidence>
<evidence type="ECO:0000313" key="4">
    <source>
        <dbReference type="EMBL" id="QFZ17380.1"/>
    </source>
</evidence>